<organism evidence="3 4">
    <name type="scientific">Pristionchus fissidentatus</name>
    <dbReference type="NCBI Taxonomy" id="1538716"/>
    <lineage>
        <taxon>Eukaryota</taxon>
        <taxon>Metazoa</taxon>
        <taxon>Ecdysozoa</taxon>
        <taxon>Nematoda</taxon>
        <taxon>Chromadorea</taxon>
        <taxon>Rhabditida</taxon>
        <taxon>Rhabditina</taxon>
        <taxon>Diplogasteromorpha</taxon>
        <taxon>Diplogasteroidea</taxon>
        <taxon>Neodiplogasteridae</taxon>
        <taxon>Pristionchus</taxon>
    </lineage>
</organism>
<feature type="coiled-coil region" evidence="1">
    <location>
        <begin position="175"/>
        <end position="235"/>
    </location>
</feature>
<dbReference type="EMBL" id="BTSY01000006">
    <property type="protein sequence ID" value="GMT34362.1"/>
    <property type="molecule type" value="Genomic_DNA"/>
</dbReference>
<proteinExistence type="predicted"/>
<evidence type="ECO:0000313" key="4">
    <source>
        <dbReference type="Proteomes" id="UP001432322"/>
    </source>
</evidence>
<dbReference type="Proteomes" id="UP001432322">
    <property type="component" value="Unassembled WGS sequence"/>
</dbReference>
<reference evidence="3" key="1">
    <citation type="submission" date="2023-10" db="EMBL/GenBank/DDBJ databases">
        <title>Genome assembly of Pristionchus species.</title>
        <authorList>
            <person name="Yoshida K."/>
            <person name="Sommer R.J."/>
        </authorList>
    </citation>
    <scope>NUCLEOTIDE SEQUENCE</scope>
    <source>
        <strain evidence="3">RS5133</strain>
    </source>
</reference>
<evidence type="ECO:0000256" key="1">
    <source>
        <dbReference type="SAM" id="Coils"/>
    </source>
</evidence>
<accession>A0AAV5WX69</accession>
<feature type="coiled-coil region" evidence="1">
    <location>
        <begin position="79"/>
        <end position="141"/>
    </location>
</feature>
<keyword evidence="4" id="KW-1185">Reference proteome</keyword>
<evidence type="ECO:0000313" key="3">
    <source>
        <dbReference type="EMBL" id="GMT34362.1"/>
    </source>
</evidence>
<feature type="chain" id="PRO_5043360885" evidence="2">
    <location>
        <begin position="21"/>
        <end position="579"/>
    </location>
</feature>
<feature type="coiled-coil region" evidence="1">
    <location>
        <begin position="421"/>
        <end position="519"/>
    </location>
</feature>
<feature type="coiled-coil region" evidence="1">
    <location>
        <begin position="551"/>
        <end position="578"/>
    </location>
</feature>
<sequence>MRPSILLILLFSITIPTGNCQDVDDGIEPRDTDQSDLTEERFLNKTGDDNIHFQGVAPLPMDRDLEPSNRTTLDAEAKKQEAISALIEAEANLVTIEEELKIAEDEVEHRGKALEDAEKSLESAKTDLDRLMGEEEKARKVYDTANVNFTEARQAFDESPERQEMLSAKNDRDSKNVTFEEIDKACNEVETAQEELGEQLKMLTEVEEPRLAEKLQRVENQSKTASERLNKLENDRATNQEPYLKAELKFEIESEIPGLLKEAEKRNETLKATDKRYWTAVRNKIRSGEITEDWGDYTVDEALDIWAQEALEDNKAYEELDAIDDDSPDTLKRTEEARIKKEHSQSINQSLSELSSLFNLGSEKVKYLKELKIQNFIGLELNFARVSLTHTETLLKSKNERLDRINLELEGYNPTELMTEYNVMKRNIEYAQKEIETANALKASINVEIEELKKRKQSIETKRAEQADDLSKKRQLRDEARQALDVAERTLSAREETANKFYEDNVRSIEKEKETAYDKHQRALLYTVSAKIEVDFAERAVSTAMEEKKKADEILAAKKQAKMDAERLVEEKKQIVENG</sequence>
<keyword evidence="1" id="KW-0175">Coiled coil</keyword>
<dbReference type="AlphaFoldDB" id="A0AAV5WX69"/>
<feature type="non-terminal residue" evidence="3">
    <location>
        <position position="579"/>
    </location>
</feature>
<protein>
    <submittedName>
        <fullName evidence="3">Uncharacterized protein</fullName>
    </submittedName>
</protein>
<comment type="caution">
    <text evidence="3">The sequence shown here is derived from an EMBL/GenBank/DDBJ whole genome shotgun (WGS) entry which is preliminary data.</text>
</comment>
<evidence type="ECO:0000256" key="2">
    <source>
        <dbReference type="SAM" id="SignalP"/>
    </source>
</evidence>
<name>A0AAV5WX69_9BILA</name>
<gene>
    <name evidence="3" type="ORF">PFISCL1PPCAC_25659</name>
</gene>
<keyword evidence="2" id="KW-0732">Signal</keyword>
<feature type="signal peptide" evidence="2">
    <location>
        <begin position="1"/>
        <end position="20"/>
    </location>
</feature>